<proteinExistence type="predicted"/>
<keyword evidence="9" id="KW-1185">Reference proteome</keyword>
<dbReference type="GO" id="GO:0003676">
    <property type="term" value="F:nucleic acid binding"/>
    <property type="evidence" value="ECO:0007669"/>
    <property type="project" value="InterPro"/>
</dbReference>
<protein>
    <submittedName>
        <fullName evidence="8">ATP-dependent helicase HrpB</fullName>
    </submittedName>
</protein>
<dbReference type="GO" id="GO:0004386">
    <property type="term" value="F:helicase activity"/>
    <property type="evidence" value="ECO:0007669"/>
    <property type="project" value="UniProtKB-KW"/>
</dbReference>
<dbReference type="PANTHER" id="PTHR43519">
    <property type="entry name" value="ATP-DEPENDENT RNA HELICASE HRPB"/>
    <property type="match status" value="1"/>
</dbReference>
<dbReference type="Pfam" id="PF00270">
    <property type="entry name" value="DEAD"/>
    <property type="match status" value="1"/>
</dbReference>
<dbReference type="Pfam" id="PF00271">
    <property type="entry name" value="Helicase_C"/>
    <property type="match status" value="1"/>
</dbReference>
<evidence type="ECO:0000256" key="1">
    <source>
        <dbReference type="ARBA" id="ARBA00022741"/>
    </source>
</evidence>
<dbReference type="PANTHER" id="PTHR43519:SF1">
    <property type="entry name" value="ATP-DEPENDENT RNA HELICASE HRPB"/>
    <property type="match status" value="1"/>
</dbReference>
<keyword evidence="3 8" id="KW-0347">Helicase</keyword>
<dbReference type="EMBL" id="SMGD01000016">
    <property type="protein sequence ID" value="TCK46915.1"/>
    <property type="molecule type" value="Genomic_DNA"/>
</dbReference>
<dbReference type="Gene3D" id="1.20.120.1080">
    <property type="match status" value="1"/>
</dbReference>
<dbReference type="GO" id="GO:0016787">
    <property type="term" value="F:hydrolase activity"/>
    <property type="evidence" value="ECO:0007669"/>
    <property type="project" value="UniProtKB-KW"/>
</dbReference>
<evidence type="ECO:0000256" key="3">
    <source>
        <dbReference type="ARBA" id="ARBA00022806"/>
    </source>
</evidence>
<dbReference type="Proteomes" id="UP000295565">
    <property type="component" value="Unassembled WGS sequence"/>
</dbReference>
<keyword evidence="1" id="KW-0547">Nucleotide-binding</keyword>
<comment type="caution">
    <text evidence="8">The sequence shown here is derived from an EMBL/GenBank/DDBJ whole genome shotgun (WGS) entry which is preliminary data.</text>
</comment>
<dbReference type="Pfam" id="PF08482">
    <property type="entry name" value="HrpB_C"/>
    <property type="match status" value="1"/>
</dbReference>
<evidence type="ECO:0000256" key="2">
    <source>
        <dbReference type="ARBA" id="ARBA00022801"/>
    </source>
</evidence>
<dbReference type="CDD" id="cd18791">
    <property type="entry name" value="SF2_C_RHA"/>
    <property type="match status" value="1"/>
</dbReference>
<dbReference type="InterPro" id="IPR001650">
    <property type="entry name" value="Helicase_C-like"/>
</dbReference>
<dbReference type="FunFam" id="3.40.50.300:FF:002125">
    <property type="entry name" value="ATP-dependent helicase HrpB"/>
    <property type="match status" value="1"/>
</dbReference>
<dbReference type="SMART" id="SM00487">
    <property type="entry name" value="DEXDc"/>
    <property type="match status" value="1"/>
</dbReference>
<dbReference type="InterPro" id="IPR014001">
    <property type="entry name" value="Helicase_ATP-bd"/>
</dbReference>
<feature type="region of interest" description="Disordered" evidence="5">
    <location>
        <begin position="794"/>
        <end position="820"/>
    </location>
</feature>
<dbReference type="InterPro" id="IPR011545">
    <property type="entry name" value="DEAD/DEAH_box_helicase_dom"/>
</dbReference>
<feature type="domain" description="Helicase C-terminal" evidence="7">
    <location>
        <begin position="206"/>
        <end position="372"/>
    </location>
</feature>
<dbReference type="InterPro" id="IPR027417">
    <property type="entry name" value="P-loop_NTPase"/>
</dbReference>
<sequence>MTNPLSVLPVVSILDNLLQGLSEQSQLLLVAPPGAGKSTAVPLAILQKAQLNGLIIMLEPRRLAARHIAQFLAKMLGEPVGQQVGYQMRGESQRSSATRLLIVTEGILTRMLQDDPMLETVGLVIFDEFHERSLNADLGLALCLEAAQVNESLKLLVMSATLDISALQKVLPEAQLIRSQGRTFPVQVDYAPLPNSGVIESHCAAVIQSLIGQHNGSLLAFLPGTREIRRVAQLLDKMELGKNVSIYQLYGQLTIEHQQKAIQAMPDGQQKIVLATNIAETSLTIEGITVVVDSGLERVAQYHRASGVTRLNTKMICQSSAEQRAGRAGRLSQGWCVRLYSEEQFNHRPRFNDAQILRSDLTTFLAQLKLLGSDPASLHWVDRPPTGALARAEELLAQLGFLDTAGHLTPMARHTGNWSADPRICALLYQAVQLAKVATREILARGAYLAAVLEQRVISAESDFHQMLRTLDGNTRRQIARQGRIYQTVIGADALDERIEHPLDGVLLAAAMPDRIAHRQGDRYLLANGFALQNARVYSDWIIALELGWQEGRSTGQLYLSAEITLEQLEQFYPQWFYHEKVCEYDERRQAFISQQRRCLGAIVVQCVNDSERSQEALLHGWSKLIAQRGMSWLPISAKAQAFRTRVICLNQWLGDCSFPDLSDDALLSGLSDWLWPYLDGIYQYKTLKQLDWLGIFKSLCSFAQLQLLDSLAPTHYQAPSGRDVAIGYQIGETPRISLKLQEMFGQPQSPTVAHKVAITIELLSPGGHVLQLTQDLASFWQNAYPEVRKQMRGRYPKHPWPEDPLDSIATHKTKRQLQR</sequence>
<dbReference type="PROSITE" id="PS51194">
    <property type="entry name" value="HELICASE_CTER"/>
    <property type="match status" value="1"/>
</dbReference>
<dbReference type="InterPro" id="IPR010225">
    <property type="entry name" value="HrpB"/>
</dbReference>
<name>A0A4R1J8J8_9GAMM</name>
<keyword evidence="2" id="KW-0378">Hydrolase</keyword>
<dbReference type="InterPro" id="IPR013689">
    <property type="entry name" value="RNA_helicase_ATP-dep_HrpB_C"/>
</dbReference>
<dbReference type="PROSITE" id="PS51192">
    <property type="entry name" value="HELICASE_ATP_BIND_1"/>
    <property type="match status" value="1"/>
</dbReference>
<dbReference type="RefSeq" id="WP_131913816.1">
    <property type="nucleotide sequence ID" value="NZ_OU594967.1"/>
</dbReference>
<dbReference type="OrthoDB" id="9805617at2"/>
<dbReference type="PIRSF" id="PIRSF005496">
    <property type="entry name" value="ATP_hel_hrpB"/>
    <property type="match status" value="1"/>
</dbReference>
<evidence type="ECO:0000256" key="4">
    <source>
        <dbReference type="ARBA" id="ARBA00022840"/>
    </source>
</evidence>
<dbReference type="CDD" id="cd17990">
    <property type="entry name" value="DEXHc_HrpB"/>
    <property type="match status" value="1"/>
</dbReference>
<feature type="domain" description="Helicase ATP-binding" evidence="6">
    <location>
        <begin position="18"/>
        <end position="180"/>
    </location>
</feature>
<gene>
    <name evidence="8" type="ORF">EV690_3064</name>
</gene>
<dbReference type="SUPFAM" id="SSF52540">
    <property type="entry name" value="P-loop containing nucleoside triphosphate hydrolases"/>
    <property type="match status" value="1"/>
</dbReference>
<organism evidence="8 9">
    <name type="scientific">Celerinatantimonas diazotrophica</name>
    <dbReference type="NCBI Taxonomy" id="412034"/>
    <lineage>
        <taxon>Bacteria</taxon>
        <taxon>Pseudomonadati</taxon>
        <taxon>Pseudomonadota</taxon>
        <taxon>Gammaproteobacteria</taxon>
        <taxon>Celerinatantimonadaceae</taxon>
        <taxon>Celerinatantimonas</taxon>
    </lineage>
</organism>
<evidence type="ECO:0000259" key="6">
    <source>
        <dbReference type="PROSITE" id="PS51192"/>
    </source>
</evidence>
<reference evidence="8 9" key="1">
    <citation type="submission" date="2019-03" db="EMBL/GenBank/DDBJ databases">
        <title>Genomic Encyclopedia of Type Strains, Phase IV (KMG-IV): sequencing the most valuable type-strain genomes for metagenomic binning, comparative biology and taxonomic classification.</title>
        <authorList>
            <person name="Goeker M."/>
        </authorList>
    </citation>
    <scope>NUCLEOTIDE SEQUENCE [LARGE SCALE GENOMIC DNA]</scope>
    <source>
        <strain evidence="8 9">DSM 18577</strain>
    </source>
</reference>
<dbReference type="AlphaFoldDB" id="A0A4R1J8J8"/>
<dbReference type="NCBIfam" id="TIGR01970">
    <property type="entry name" value="DEAH_box_HrpB"/>
    <property type="match status" value="1"/>
</dbReference>
<evidence type="ECO:0000259" key="7">
    <source>
        <dbReference type="PROSITE" id="PS51194"/>
    </source>
</evidence>
<dbReference type="SMART" id="SM00490">
    <property type="entry name" value="HELICc"/>
    <property type="match status" value="1"/>
</dbReference>
<dbReference type="Gene3D" id="3.40.50.300">
    <property type="entry name" value="P-loop containing nucleotide triphosphate hydrolases"/>
    <property type="match status" value="2"/>
</dbReference>
<dbReference type="GO" id="GO:0005524">
    <property type="term" value="F:ATP binding"/>
    <property type="evidence" value="ECO:0007669"/>
    <property type="project" value="UniProtKB-KW"/>
</dbReference>
<accession>A0A4R1J8J8</accession>
<dbReference type="InterPro" id="IPR049614">
    <property type="entry name" value="HrpB_DEXH"/>
</dbReference>
<evidence type="ECO:0000313" key="8">
    <source>
        <dbReference type="EMBL" id="TCK46915.1"/>
    </source>
</evidence>
<evidence type="ECO:0000313" key="9">
    <source>
        <dbReference type="Proteomes" id="UP000295565"/>
    </source>
</evidence>
<evidence type="ECO:0000256" key="5">
    <source>
        <dbReference type="SAM" id="MobiDB-lite"/>
    </source>
</evidence>
<keyword evidence="4" id="KW-0067">ATP-binding</keyword>